<dbReference type="RefSeq" id="WP_014809161.1">
    <property type="nucleotide sequence ID" value="NC_018025.1"/>
</dbReference>
<sequence length="116" mass="13105">MKPKVVFHIDSNKPGRLDMILTSIRNILDEVSDNNASIFVIAEAESIVLFRKDMPPSLADELQKLRGRGVHFLLCEQSAMRQGLAKSDLIPDFPLIKSGIWELIRLQLEGFAYVKP</sequence>
<dbReference type="Proteomes" id="UP000006055">
    <property type="component" value="Chromosome"/>
</dbReference>
<dbReference type="Gene3D" id="3.40.1260.10">
    <property type="entry name" value="DsrEFH-like"/>
    <property type="match status" value="1"/>
</dbReference>
<keyword evidence="2" id="KW-1185">Reference proteome</keyword>
<dbReference type="HOGENOM" id="CLU_127515_4_2_7"/>
<dbReference type="EMBL" id="CP003360">
    <property type="protein sequence ID" value="AFM24010.1"/>
    <property type="molecule type" value="Genomic_DNA"/>
</dbReference>
<dbReference type="PANTHER" id="PTHR37691:SF1">
    <property type="entry name" value="BLR3518 PROTEIN"/>
    <property type="match status" value="1"/>
</dbReference>
<evidence type="ECO:0000313" key="1">
    <source>
        <dbReference type="EMBL" id="AFM24010.1"/>
    </source>
</evidence>
<accession>I4C369</accession>
<dbReference type="InterPro" id="IPR027396">
    <property type="entry name" value="DsrEFH-like"/>
</dbReference>
<dbReference type="SUPFAM" id="SSF75169">
    <property type="entry name" value="DsrEFH-like"/>
    <property type="match status" value="1"/>
</dbReference>
<dbReference type="Pfam" id="PF02635">
    <property type="entry name" value="DsrE"/>
    <property type="match status" value="1"/>
</dbReference>
<organism evidence="1 2">
    <name type="scientific">Desulfomonile tiedjei (strain ATCC 49306 / DSM 6799 / DCB-1)</name>
    <dbReference type="NCBI Taxonomy" id="706587"/>
    <lineage>
        <taxon>Bacteria</taxon>
        <taxon>Pseudomonadati</taxon>
        <taxon>Thermodesulfobacteriota</taxon>
        <taxon>Desulfomonilia</taxon>
        <taxon>Desulfomonilales</taxon>
        <taxon>Desulfomonilaceae</taxon>
        <taxon>Desulfomonile</taxon>
    </lineage>
</organism>
<dbReference type="KEGG" id="dti:Desti_1297"/>
<reference evidence="2" key="1">
    <citation type="submission" date="2012-06" db="EMBL/GenBank/DDBJ databases">
        <title>Complete sequence of chromosome of Desulfomonile tiedjei DSM 6799.</title>
        <authorList>
            <person name="Lucas S."/>
            <person name="Copeland A."/>
            <person name="Lapidus A."/>
            <person name="Glavina del Rio T."/>
            <person name="Dalin E."/>
            <person name="Tice H."/>
            <person name="Bruce D."/>
            <person name="Goodwin L."/>
            <person name="Pitluck S."/>
            <person name="Peters L."/>
            <person name="Ovchinnikova G."/>
            <person name="Zeytun A."/>
            <person name="Lu M."/>
            <person name="Kyrpides N."/>
            <person name="Mavromatis K."/>
            <person name="Ivanova N."/>
            <person name="Brettin T."/>
            <person name="Detter J.C."/>
            <person name="Han C."/>
            <person name="Larimer F."/>
            <person name="Land M."/>
            <person name="Hauser L."/>
            <person name="Markowitz V."/>
            <person name="Cheng J.-F."/>
            <person name="Hugenholtz P."/>
            <person name="Woyke T."/>
            <person name="Wu D."/>
            <person name="Spring S."/>
            <person name="Schroeder M."/>
            <person name="Brambilla E."/>
            <person name="Klenk H.-P."/>
            <person name="Eisen J.A."/>
        </authorList>
    </citation>
    <scope>NUCLEOTIDE SEQUENCE [LARGE SCALE GENOMIC DNA]</scope>
    <source>
        <strain evidence="2">ATCC 49306 / DSM 6799 / DCB-1</strain>
    </source>
</reference>
<evidence type="ECO:0000313" key="2">
    <source>
        <dbReference type="Proteomes" id="UP000006055"/>
    </source>
</evidence>
<dbReference type="InterPro" id="IPR003787">
    <property type="entry name" value="Sulphur_relay_DsrE/F-like"/>
</dbReference>
<protein>
    <submittedName>
        <fullName evidence="1">Uncharacterized protein</fullName>
    </submittedName>
</protein>
<dbReference type="eggNOG" id="COG1416">
    <property type="taxonomic scope" value="Bacteria"/>
</dbReference>
<proteinExistence type="predicted"/>
<dbReference type="AlphaFoldDB" id="I4C369"/>
<dbReference type="STRING" id="706587.Desti_1297"/>
<name>I4C369_DESTA</name>
<gene>
    <name evidence="1" type="ordered locus">Desti_1297</name>
</gene>
<dbReference type="PANTHER" id="PTHR37691">
    <property type="entry name" value="BLR3518 PROTEIN"/>
    <property type="match status" value="1"/>
</dbReference>
<dbReference type="OrthoDB" id="5432020at2"/>